<evidence type="ECO:0000313" key="2">
    <source>
        <dbReference type="Proteomes" id="UP001568698"/>
    </source>
</evidence>
<comment type="caution">
    <text evidence="1">The sequence shown here is derived from an EMBL/GenBank/DDBJ whole genome shotgun (WGS) entry which is preliminary data.</text>
</comment>
<protein>
    <submittedName>
        <fullName evidence="1">Uncharacterized protein</fullName>
    </submittedName>
</protein>
<dbReference type="RefSeq" id="WP_371386568.1">
    <property type="nucleotide sequence ID" value="NZ_JBGLYH010000023.1"/>
</dbReference>
<evidence type="ECO:0000313" key="1">
    <source>
        <dbReference type="EMBL" id="MEZ7197049.1"/>
    </source>
</evidence>
<name>A0ABV4K261_9BACT</name>
<gene>
    <name evidence="1" type="ORF">AB6M95_09845</name>
</gene>
<proteinExistence type="predicted"/>
<organism evidence="1 2">
    <name type="scientific">Pseudodesulfovibrio karagichevae</name>
    <dbReference type="NCBI Taxonomy" id="3239305"/>
    <lineage>
        <taxon>Bacteria</taxon>
        <taxon>Pseudomonadati</taxon>
        <taxon>Thermodesulfobacteriota</taxon>
        <taxon>Desulfovibrionia</taxon>
        <taxon>Desulfovibrionales</taxon>
        <taxon>Desulfovibrionaceae</taxon>
    </lineage>
</organism>
<reference evidence="1 2" key="1">
    <citation type="submission" date="2024-08" db="EMBL/GenBank/DDBJ databases">
        <title>Sulfate-reducing bacteria isolated from formation water of the oil field in Kazakhstan and description of Pseudodesulfovibrio sp.</title>
        <authorList>
            <person name="Bidzhieva S.K."/>
            <person name="Tourova T.P."/>
            <person name="Grouzdev D.S."/>
            <person name="Beletsky A.V."/>
            <person name="Sokolova D.S."/>
            <person name="Samigullina S.R."/>
            <person name="Poltaraus A.B."/>
            <person name="Avtukh A.N."/>
            <person name="Tereshina V.M."/>
            <person name="Zhaparov N.S."/>
            <person name="Mardanov A.V."/>
            <person name="Nazina T.N."/>
        </authorList>
    </citation>
    <scope>NUCLEOTIDE SEQUENCE [LARGE SCALE GENOMIC DNA]</scope>
    <source>
        <strain evidence="1 2">9FUS</strain>
    </source>
</reference>
<sequence>MPDATTQLEEIKARIDALVRQAAEGELYLPEVGRVKIMGLMLDGVLMDTRKRDRRAGAVPMGGMDNSVPAGDRA</sequence>
<accession>A0ABV4K261</accession>
<dbReference type="EMBL" id="JBGLYH010000023">
    <property type="protein sequence ID" value="MEZ7197049.1"/>
    <property type="molecule type" value="Genomic_DNA"/>
</dbReference>
<dbReference type="Proteomes" id="UP001568698">
    <property type="component" value="Unassembled WGS sequence"/>
</dbReference>
<keyword evidence="2" id="KW-1185">Reference proteome</keyword>